<dbReference type="GO" id="GO:0016788">
    <property type="term" value="F:hydrolase activity, acting on ester bonds"/>
    <property type="evidence" value="ECO:0007669"/>
    <property type="project" value="InterPro"/>
</dbReference>
<gene>
    <name evidence="9" type="ORF">QVD17_20204</name>
</gene>
<evidence type="ECO:0000256" key="4">
    <source>
        <dbReference type="ARBA" id="ARBA00022729"/>
    </source>
</evidence>
<keyword evidence="10" id="KW-1185">Reference proteome</keyword>
<keyword evidence="4" id="KW-0732">Signal</keyword>
<dbReference type="PANTHER" id="PTHR45650:SF9">
    <property type="entry name" value="SGNH HYDROLASE-TYPE ESTERASE DOMAIN-CONTAINING PROTEIN"/>
    <property type="match status" value="1"/>
</dbReference>
<dbReference type="InterPro" id="IPR035669">
    <property type="entry name" value="SGNH_plant_lipase-like"/>
</dbReference>
<dbReference type="GO" id="GO:0016042">
    <property type="term" value="P:lipid catabolic process"/>
    <property type="evidence" value="ECO:0007669"/>
    <property type="project" value="UniProtKB-KW"/>
</dbReference>
<keyword evidence="7" id="KW-0443">Lipid metabolism</keyword>
<dbReference type="InterPro" id="IPR001087">
    <property type="entry name" value="GDSL"/>
</dbReference>
<sequence length="356" mass="40279">MACDFGHLLISFGIFIVLFHFYTLMVFSKPQVPCYFIFGDSWVDTGNNNKLKTKCKVNYPPYGIDFPEGSTGRFTNGRNSADLIGQYLGFNKFTPTYATASKRNKDIKRGVNYGSGCAGIRQESGRHLGDRVFMDRQLRQHKSIVSKLSRSKKNRSLLKKCVYIVNMGSNDYVNNFFLHGFYNTSNKYTKKQFAKVLVKQYSKQLKTLYRLGGRKIAVFGLANMGCAPIQIFRFGTNGKPCVQPINDAVRLFNDRLMNLVVKLNKDNSGAKFTFINLASILSPLGDIPLPSTPCCPVREDWQCIRSSNPCLIRDLTIFFDGMHPTETCNFILARRSFSALSPSDAYPYDISHLARL</sequence>
<dbReference type="Pfam" id="PF00657">
    <property type="entry name" value="Lipase_GDSL"/>
    <property type="match status" value="1"/>
</dbReference>
<dbReference type="GO" id="GO:0005576">
    <property type="term" value="C:extracellular region"/>
    <property type="evidence" value="ECO:0007669"/>
    <property type="project" value="UniProtKB-SubCell"/>
</dbReference>
<keyword evidence="3" id="KW-0964">Secreted</keyword>
<keyword evidence="8" id="KW-1133">Transmembrane helix</keyword>
<keyword evidence="5" id="KW-0378">Hydrolase</keyword>
<dbReference type="Proteomes" id="UP001229421">
    <property type="component" value="Unassembled WGS sequence"/>
</dbReference>
<comment type="similarity">
    <text evidence="2">Belongs to the 'GDSL' lipolytic enzyme family.</text>
</comment>
<dbReference type="InterPro" id="IPR051238">
    <property type="entry name" value="GDSL_esterase/lipase"/>
</dbReference>
<name>A0AAD8NXY7_TARER</name>
<evidence type="ECO:0000256" key="6">
    <source>
        <dbReference type="ARBA" id="ARBA00022963"/>
    </source>
</evidence>
<dbReference type="AlphaFoldDB" id="A0AAD8NXY7"/>
<evidence type="ECO:0000256" key="8">
    <source>
        <dbReference type="SAM" id="Phobius"/>
    </source>
</evidence>
<keyword evidence="6" id="KW-0442">Lipid degradation</keyword>
<evidence type="ECO:0000256" key="3">
    <source>
        <dbReference type="ARBA" id="ARBA00022525"/>
    </source>
</evidence>
<proteinExistence type="inferred from homology"/>
<reference evidence="9" key="1">
    <citation type="journal article" date="2023" name="bioRxiv">
        <title>Improved chromosome-level genome assembly for marigold (Tagetes erecta).</title>
        <authorList>
            <person name="Jiang F."/>
            <person name="Yuan L."/>
            <person name="Wang S."/>
            <person name="Wang H."/>
            <person name="Xu D."/>
            <person name="Wang A."/>
            <person name="Fan W."/>
        </authorList>
    </citation>
    <scope>NUCLEOTIDE SEQUENCE</scope>
    <source>
        <strain evidence="9">WSJ</strain>
        <tissue evidence="9">Leaf</tissue>
    </source>
</reference>
<protein>
    <submittedName>
        <fullName evidence="9">Uncharacterized protein</fullName>
    </submittedName>
</protein>
<accession>A0AAD8NXY7</accession>
<evidence type="ECO:0000256" key="7">
    <source>
        <dbReference type="ARBA" id="ARBA00023098"/>
    </source>
</evidence>
<dbReference type="EMBL" id="JAUHHV010000005">
    <property type="protein sequence ID" value="KAK1424864.1"/>
    <property type="molecule type" value="Genomic_DNA"/>
</dbReference>
<comment type="caution">
    <text evidence="9">The sequence shown here is derived from an EMBL/GenBank/DDBJ whole genome shotgun (WGS) entry which is preliminary data.</text>
</comment>
<keyword evidence="8" id="KW-0812">Transmembrane</keyword>
<dbReference type="Gene3D" id="3.40.50.1110">
    <property type="entry name" value="SGNH hydrolase"/>
    <property type="match status" value="1"/>
</dbReference>
<evidence type="ECO:0000256" key="1">
    <source>
        <dbReference type="ARBA" id="ARBA00004613"/>
    </source>
</evidence>
<evidence type="ECO:0000256" key="5">
    <source>
        <dbReference type="ARBA" id="ARBA00022801"/>
    </source>
</evidence>
<feature type="transmembrane region" description="Helical" evidence="8">
    <location>
        <begin position="7"/>
        <end position="27"/>
    </location>
</feature>
<organism evidence="9 10">
    <name type="scientific">Tagetes erecta</name>
    <name type="common">African marigold</name>
    <dbReference type="NCBI Taxonomy" id="13708"/>
    <lineage>
        <taxon>Eukaryota</taxon>
        <taxon>Viridiplantae</taxon>
        <taxon>Streptophyta</taxon>
        <taxon>Embryophyta</taxon>
        <taxon>Tracheophyta</taxon>
        <taxon>Spermatophyta</taxon>
        <taxon>Magnoliopsida</taxon>
        <taxon>eudicotyledons</taxon>
        <taxon>Gunneridae</taxon>
        <taxon>Pentapetalae</taxon>
        <taxon>asterids</taxon>
        <taxon>campanulids</taxon>
        <taxon>Asterales</taxon>
        <taxon>Asteraceae</taxon>
        <taxon>Asteroideae</taxon>
        <taxon>Heliantheae alliance</taxon>
        <taxon>Tageteae</taxon>
        <taxon>Tagetes</taxon>
    </lineage>
</organism>
<evidence type="ECO:0000256" key="2">
    <source>
        <dbReference type="ARBA" id="ARBA00008668"/>
    </source>
</evidence>
<dbReference type="InterPro" id="IPR036514">
    <property type="entry name" value="SGNH_hydro_sf"/>
</dbReference>
<dbReference type="CDD" id="cd01837">
    <property type="entry name" value="SGNH_plant_lipase_like"/>
    <property type="match status" value="1"/>
</dbReference>
<evidence type="ECO:0000313" key="10">
    <source>
        <dbReference type="Proteomes" id="UP001229421"/>
    </source>
</evidence>
<comment type="subcellular location">
    <subcellularLocation>
        <location evidence="1">Secreted</location>
    </subcellularLocation>
</comment>
<evidence type="ECO:0000313" key="9">
    <source>
        <dbReference type="EMBL" id="KAK1424864.1"/>
    </source>
</evidence>
<dbReference type="PANTHER" id="PTHR45650">
    <property type="entry name" value="GDSL-LIKE LIPASE/ACYLHYDROLASE-RELATED"/>
    <property type="match status" value="1"/>
</dbReference>
<keyword evidence="8" id="KW-0472">Membrane</keyword>